<feature type="transmembrane region" description="Helical" evidence="3">
    <location>
        <begin position="220"/>
        <end position="241"/>
    </location>
</feature>
<keyword evidence="3" id="KW-0472">Membrane</keyword>
<reference evidence="4" key="2">
    <citation type="submission" date="2021-09" db="EMBL/GenBank/DDBJ databases">
        <authorList>
            <person name="Gilroy R."/>
        </authorList>
    </citation>
    <scope>NUCLEOTIDE SEQUENCE</scope>
    <source>
        <strain evidence="4">CHK171-7178</strain>
    </source>
</reference>
<sequence length="457" mass="53339">MATNVHTYLKDLIGVEINEEANKKTFVFQKERVGFKSSSEVIFLKEVNPEIRKEIVITDDELIIQADIPSSLKQFDEIQTEDAKSRWMFAHQLIEKVDAHSYPRLNLIVSPENIVYSKGMVPVFIYYGVMESLPPFRNDAERVWLETRAAVAAAVDGSFTYEEYLKYNEVLELNETSEKVMSIPDSRSLLDYIEQQLEVLDIKDRSFVKLPRKKWKRTKWLSIGLSVLLIPALVFAFIYFIHEKPKNEAYIDSHEYFLLRNYSEVVTVLSPYSVKSMPYVMLYELAHSFVTNEKLDEEQKRNVLSNITLQTDSDYLKYWIYLGRGEAANAVDLARSMEDGELITFGLLKRREEIQADQTLTGEEKQYQLAEVDREVEEYEKLMEQNEEDEEEIEKEKAEVEKQEKADEIEKQEKLKAVEKQEKAEKQEKVDNVEKQDKVEKQEKVDKVEPADKGSNS</sequence>
<dbReference type="InterPro" id="IPR042565">
    <property type="entry name" value="T7SS_EssB_C"/>
</dbReference>
<dbReference type="Gene3D" id="1.10.510.10">
    <property type="entry name" value="Transferase(Phosphotransferase) domain 1"/>
    <property type="match status" value="1"/>
</dbReference>
<reference evidence="4" key="1">
    <citation type="journal article" date="2021" name="PeerJ">
        <title>Extensive microbial diversity within the chicken gut microbiome revealed by metagenomics and culture.</title>
        <authorList>
            <person name="Gilroy R."/>
            <person name="Ravi A."/>
            <person name="Getino M."/>
            <person name="Pursley I."/>
            <person name="Horton D.L."/>
            <person name="Alikhan N.F."/>
            <person name="Baker D."/>
            <person name="Gharbi K."/>
            <person name="Hall N."/>
            <person name="Watson M."/>
            <person name="Adriaenssens E.M."/>
            <person name="Foster-Nyarko E."/>
            <person name="Jarju S."/>
            <person name="Secka A."/>
            <person name="Antonio M."/>
            <person name="Oren A."/>
            <person name="Chaudhuri R.R."/>
            <person name="La Ragione R."/>
            <person name="Hildebrand F."/>
            <person name="Pallen M.J."/>
        </authorList>
    </citation>
    <scope>NUCLEOTIDE SEQUENCE</scope>
    <source>
        <strain evidence="4">CHK171-7178</strain>
    </source>
</reference>
<dbReference type="Pfam" id="PF10140">
    <property type="entry name" value="YukC"/>
    <property type="match status" value="1"/>
</dbReference>
<organism evidence="4 5">
    <name type="scientific">Sporosarcina psychrophila</name>
    <name type="common">Bacillus psychrophilus</name>
    <dbReference type="NCBI Taxonomy" id="1476"/>
    <lineage>
        <taxon>Bacteria</taxon>
        <taxon>Bacillati</taxon>
        <taxon>Bacillota</taxon>
        <taxon>Bacilli</taxon>
        <taxon>Bacillales</taxon>
        <taxon>Caryophanaceae</taxon>
        <taxon>Sporosarcina</taxon>
    </lineage>
</organism>
<feature type="region of interest" description="Disordered" evidence="2">
    <location>
        <begin position="383"/>
        <end position="457"/>
    </location>
</feature>
<evidence type="ECO:0000256" key="3">
    <source>
        <dbReference type="SAM" id="Phobius"/>
    </source>
</evidence>
<evidence type="ECO:0000256" key="2">
    <source>
        <dbReference type="SAM" id="MobiDB-lite"/>
    </source>
</evidence>
<dbReference type="AlphaFoldDB" id="A0A921FX19"/>
<protein>
    <submittedName>
        <fullName evidence="4">Type VII secretion protein EssB</fullName>
    </submittedName>
</protein>
<feature type="compositionally biased region" description="Basic and acidic residues" evidence="2">
    <location>
        <begin position="394"/>
        <end position="457"/>
    </location>
</feature>
<dbReference type="NCBIfam" id="TIGR03926">
    <property type="entry name" value="T7_EssB"/>
    <property type="match status" value="1"/>
</dbReference>
<evidence type="ECO:0000256" key="1">
    <source>
        <dbReference type="ARBA" id="ARBA00010163"/>
    </source>
</evidence>
<gene>
    <name evidence="4" type="primary">essB</name>
    <name evidence="4" type="ORF">K8V56_05970</name>
</gene>
<keyword evidence="3" id="KW-0812">Transmembrane</keyword>
<keyword evidence="3" id="KW-1133">Transmembrane helix</keyword>
<dbReference type="InterPro" id="IPR018778">
    <property type="entry name" value="T7SS_EssB"/>
</dbReference>
<dbReference type="EMBL" id="DYWT01000099">
    <property type="protein sequence ID" value="HJF31313.1"/>
    <property type="molecule type" value="Genomic_DNA"/>
</dbReference>
<comment type="similarity">
    <text evidence="1">Belongs to the EssB family.</text>
</comment>
<evidence type="ECO:0000313" key="4">
    <source>
        <dbReference type="EMBL" id="HJF31313.1"/>
    </source>
</evidence>
<comment type="caution">
    <text evidence="4">The sequence shown here is derived from an EMBL/GenBank/DDBJ whole genome shotgun (WGS) entry which is preliminary data.</text>
</comment>
<proteinExistence type="inferred from homology"/>
<accession>A0A921FX19</accession>
<name>A0A921FX19_SPOPS</name>
<evidence type="ECO:0000313" key="5">
    <source>
        <dbReference type="Proteomes" id="UP000698173"/>
    </source>
</evidence>
<dbReference type="Gene3D" id="1.25.40.680">
    <property type="entry name" value="Type VII secretion system EssB, C-terminal-like domain"/>
    <property type="match status" value="1"/>
</dbReference>
<dbReference type="Proteomes" id="UP000698173">
    <property type="component" value="Unassembled WGS sequence"/>
</dbReference>